<keyword evidence="1" id="KW-0732">Signal</keyword>
<reference evidence="4" key="1">
    <citation type="submission" date="2019-12" db="EMBL/GenBank/DDBJ databases">
        <authorList>
            <person name="Cremers G."/>
        </authorList>
    </citation>
    <scope>NUCLEOTIDE SEQUENCE</scope>
    <source>
        <strain evidence="4">Mbul1</strain>
    </source>
</reference>
<evidence type="ECO:0008006" key="5">
    <source>
        <dbReference type="Google" id="ProtNLM"/>
    </source>
</evidence>
<evidence type="ECO:0000313" key="4">
    <source>
        <dbReference type="EMBL" id="CAA2100250.1"/>
    </source>
</evidence>
<dbReference type="SUPFAM" id="SSF81296">
    <property type="entry name" value="E set domains"/>
    <property type="match status" value="1"/>
</dbReference>
<dbReference type="AlphaFoldDB" id="A0A679ITU4"/>
<organism evidence="4">
    <name type="scientific">Methylobacterium bullatum</name>
    <dbReference type="NCBI Taxonomy" id="570505"/>
    <lineage>
        <taxon>Bacteria</taxon>
        <taxon>Pseudomonadati</taxon>
        <taxon>Pseudomonadota</taxon>
        <taxon>Alphaproteobacteria</taxon>
        <taxon>Hyphomicrobiales</taxon>
        <taxon>Methylobacteriaceae</taxon>
        <taxon>Methylobacterium</taxon>
    </lineage>
</organism>
<gene>
    <name evidence="4" type="ORF">MBUL_00576</name>
</gene>
<evidence type="ECO:0000259" key="2">
    <source>
        <dbReference type="Pfam" id="PF08770"/>
    </source>
</evidence>
<dbReference type="InterPro" id="IPR032711">
    <property type="entry name" value="SoxY"/>
</dbReference>
<dbReference type="Pfam" id="PF13501">
    <property type="entry name" value="SoxY"/>
    <property type="match status" value="1"/>
</dbReference>
<dbReference type="InterPro" id="IPR014880">
    <property type="entry name" value="SoxZ_dom"/>
</dbReference>
<feature type="signal peptide" evidence="1">
    <location>
        <begin position="1"/>
        <end position="34"/>
    </location>
</feature>
<dbReference type="Pfam" id="PF08770">
    <property type="entry name" value="SoxZ"/>
    <property type="match status" value="1"/>
</dbReference>
<name>A0A679ITU4_9HYPH</name>
<feature type="domain" description="Sulphur oxidation protein SoxZ" evidence="2">
    <location>
        <begin position="186"/>
        <end position="274"/>
    </location>
</feature>
<evidence type="ECO:0000256" key="1">
    <source>
        <dbReference type="SAM" id="SignalP"/>
    </source>
</evidence>
<dbReference type="InterPro" id="IPR030831">
    <property type="entry name" value="Fuse-rel_SoxYZ"/>
</dbReference>
<dbReference type="Gene3D" id="2.60.40.2470">
    <property type="entry name" value="SoxY domain"/>
    <property type="match status" value="1"/>
</dbReference>
<evidence type="ECO:0000259" key="3">
    <source>
        <dbReference type="Pfam" id="PF13501"/>
    </source>
</evidence>
<protein>
    <recommendedName>
        <fullName evidence="5">Ig-like SoxY domain-containing protein</fullName>
    </recommendedName>
</protein>
<dbReference type="InterPro" id="IPR013783">
    <property type="entry name" value="Ig-like_fold"/>
</dbReference>
<dbReference type="NCBIfam" id="TIGR04557">
    <property type="entry name" value="fuse_rel_SoxYZ"/>
    <property type="match status" value="1"/>
</dbReference>
<feature type="domain" description="Ig-like SoxY" evidence="3">
    <location>
        <begin position="53"/>
        <end position="159"/>
    </location>
</feature>
<dbReference type="InterPro" id="IPR014756">
    <property type="entry name" value="Ig_E-set"/>
</dbReference>
<dbReference type="Gene3D" id="2.60.40.10">
    <property type="entry name" value="Immunoglobulins"/>
    <property type="match status" value="1"/>
</dbReference>
<proteinExistence type="predicted"/>
<feature type="chain" id="PRO_5025577103" description="Ig-like SoxY domain-containing protein" evidence="1">
    <location>
        <begin position="35"/>
        <end position="281"/>
    </location>
</feature>
<sequence length="281" mass="30141">MTTDAPTPISATKRSFTAALCLSAALLMGGSALAAGSSDTDAERLERWRDISKSIFGDRTIEPTDALIKVDAPPRALDASLVPITLMMPEKDRIAAVHLIIDDNPSPYAAHITFGPAADPSEVKLRVRINNYTNVHAVAETKDGKLYEAVKFVKASGGCSAPMGMSDEEALKGAGDMKMKFTDGGQGKPTEATLMVRHPNFSGMQMNQITRDYTPARYINKLDVSSNGTLVFSMNGDISIASNPVINFALAPDAKGPIRVVATDNQQSRWEHSFNTPTPSN</sequence>
<dbReference type="InterPro" id="IPR038162">
    <property type="entry name" value="SoxY_sf"/>
</dbReference>
<dbReference type="EMBL" id="LR743504">
    <property type="protein sequence ID" value="CAA2100250.1"/>
    <property type="molecule type" value="Genomic_DNA"/>
</dbReference>
<accession>A0A679ITU4</accession>